<evidence type="ECO:0000313" key="1">
    <source>
        <dbReference type="EMBL" id="ACR35687.1"/>
    </source>
</evidence>
<proteinExistence type="evidence at transcript level"/>
<protein>
    <submittedName>
        <fullName evidence="1">Uncharacterized protein</fullName>
    </submittedName>
</protein>
<dbReference type="EMBL" id="BT085334">
    <property type="protein sequence ID" value="ACR35687.1"/>
    <property type="molecule type" value="mRNA"/>
</dbReference>
<reference evidence="1" key="1">
    <citation type="journal article" date="2009" name="PLoS Genet.">
        <title>Sequencing, mapping, and analysis of 27,455 maize full-length cDNAs.</title>
        <authorList>
            <person name="Soderlund C."/>
            <person name="Descour A."/>
            <person name="Kudrna D."/>
            <person name="Bomhoff M."/>
            <person name="Boyd L."/>
            <person name="Currie J."/>
            <person name="Angelova A."/>
            <person name="Collura K."/>
            <person name="Wissotski M."/>
            <person name="Ashley E."/>
            <person name="Morrow D."/>
            <person name="Fernandes J."/>
            <person name="Walbot V."/>
            <person name="Yu Y."/>
        </authorList>
    </citation>
    <scope>NUCLEOTIDE SEQUENCE</scope>
    <source>
        <strain evidence="1">B73</strain>
    </source>
</reference>
<accession>C4J3D7</accession>
<name>C4J3D7_MAIZE</name>
<dbReference type="AlphaFoldDB" id="C4J3D7"/>
<sequence length="115" mass="13558">MFFAKIHNNTGVKDHIKQAFATLLHYPNLVIITKNNPTDSQVWYEFRQILICCENIPYLSNRCFHSDTSKNTPMSPLMFQHAIKSSKMDLIYHTRLINSAYVSIYTPFANQFRRR</sequence>
<organism evidence="1">
    <name type="scientific">Zea mays</name>
    <name type="common">Maize</name>
    <dbReference type="NCBI Taxonomy" id="4577"/>
    <lineage>
        <taxon>Eukaryota</taxon>
        <taxon>Viridiplantae</taxon>
        <taxon>Streptophyta</taxon>
        <taxon>Embryophyta</taxon>
        <taxon>Tracheophyta</taxon>
        <taxon>Spermatophyta</taxon>
        <taxon>Magnoliopsida</taxon>
        <taxon>Liliopsida</taxon>
        <taxon>Poales</taxon>
        <taxon>Poaceae</taxon>
        <taxon>PACMAD clade</taxon>
        <taxon>Panicoideae</taxon>
        <taxon>Andropogonodae</taxon>
        <taxon>Andropogoneae</taxon>
        <taxon>Tripsacinae</taxon>
        <taxon>Zea</taxon>
    </lineage>
</organism>